<dbReference type="Proteomes" id="UP000515158">
    <property type="component" value="Unplaced"/>
</dbReference>
<evidence type="ECO:0000313" key="1">
    <source>
        <dbReference type="Proteomes" id="UP000515158"/>
    </source>
</evidence>
<evidence type="ECO:0000313" key="2">
    <source>
        <dbReference type="RefSeq" id="XP_034245750.1"/>
    </source>
</evidence>
<name>A0A6P8Z6C7_THRPL</name>
<dbReference type="RefSeq" id="XP_034245750.1">
    <property type="nucleotide sequence ID" value="XM_034389859.1"/>
</dbReference>
<sequence>MVSMSMSSRCQKISALFASKILWTMKPTSGLSTNVVVRGSALSAQQGSTTRSKPVQGAEWKLATSVLRFLPSTCCSQMPGTHICFSITMCGFFVLLCVNHFSWIPFRTFDL</sequence>
<keyword evidence="1" id="KW-1185">Reference proteome</keyword>
<gene>
    <name evidence="2" type="primary">LOC117647885</name>
</gene>
<dbReference type="InParanoid" id="A0A6P8Z6C7"/>
<organism evidence="2">
    <name type="scientific">Thrips palmi</name>
    <name type="common">Melon thrips</name>
    <dbReference type="NCBI Taxonomy" id="161013"/>
    <lineage>
        <taxon>Eukaryota</taxon>
        <taxon>Metazoa</taxon>
        <taxon>Ecdysozoa</taxon>
        <taxon>Arthropoda</taxon>
        <taxon>Hexapoda</taxon>
        <taxon>Insecta</taxon>
        <taxon>Pterygota</taxon>
        <taxon>Neoptera</taxon>
        <taxon>Paraneoptera</taxon>
        <taxon>Thysanoptera</taxon>
        <taxon>Terebrantia</taxon>
        <taxon>Thripoidea</taxon>
        <taxon>Thripidae</taxon>
        <taxon>Thrips</taxon>
    </lineage>
</organism>
<dbReference type="GeneID" id="117647885"/>
<accession>A0A6P8Z6C7</accession>
<dbReference type="AlphaFoldDB" id="A0A6P8Z6C7"/>
<dbReference type="KEGG" id="tpal:117647885"/>
<protein>
    <submittedName>
        <fullName evidence="2">Uncharacterized protein LOC117647885</fullName>
    </submittedName>
</protein>
<reference evidence="2" key="1">
    <citation type="submission" date="2025-08" db="UniProtKB">
        <authorList>
            <consortium name="RefSeq"/>
        </authorList>
    </citation>
    <scope>IDENTIFICATION</scope>
    <source>
        <tissue evidence="2">Total insect</tissue>
    </source>
</reference>
<proteinExistence type="predicted"/>